<accession>A0A9P4X867</accession>
<gene>
    <name evidence="2" type="ORF">CFAM422_010654</name>
</gene>
<dbReference type="EMBL" id="QLNT01000021">
    <property type="protein sequence ID" value="KAF3062648.1"/>
    <property type="molecule type" value="Genomic_DNA"/>
</dbReference>
<name>A0A9P4X867_9HYPO</name>
<evidence type="ECO:0000313" key="2">
    <source>
        <dbReference type="EMBL" id="KAF3062648.1"/>
    </source>
</evidence>
<dbReference type="PANTHER" id="PTHR35910">
    <property type="entry name" value="2EXR DOMAIN-CONTAINING PROTEIN"/>
    <property type="match status" value="1"/>
</dbReference>
<feature type="domain" description="2EXR" evidence="1">
    <location>
        <begin position="4"/>
        <end position="89"/>
    </location>
</feature>
<keyword evidence="3" id="KW-1185">Reference proteome</keyword>
<comment type="caution">
    <text evidence="2">The sequence shown here is derived from an EMBL/GenBank/DDBJ whole genome shotgun (WGS) entry which is preliminary data.</text>
</comment>
<organism evidence="2 3">
    <name type="scientific">Trichoderma lentiforme</name>
    <dbReference type="NCBI Taxonomy" id="1567552"/>
    <lineage>
        <taxon>Eukaryota</taxon>
        <taxon>Fungi</taxon>
        <taxon>Dikarya</taxon>
        <taxon>Ascomycota</taxon>
        <taxon>Pezizomycotina</taxon>
        <taxon>Sordariomycetes</taxon>
        <taxon>Hypocreomycetidae</taxon>
        <taxon>Hypocreales</taxon>
        <taxon>Hypocreaceae</taxon>
        <taxon>Trichoderma</taxon>
    </lineage>
</organism>
<evidence type="ECO:0000313" key="3">
    <source>
        <dbReference type="Proteomes" id="UP000801864"/>
    </source>
</evidence>
<sequence length="230" mass="26907">MSTFHPFPRLPQELRTHIWSLSAHPRLVHVRWKTNYSEAVEKVHVVTPTPCPPVMQVCRESRKHAPYRLAFTIGSEPRYIWVSFETDMICLQAFYLKDLESHKLDIQRLRITAKHGWSSYEAFGNWDIKDLRDFPALQEIHVAIDDSVLVWAYTFEERYWGECPRENIKFIDNTSGLILNGYQLWAVSDWVTYHSWDGEGKIKDINNLKEEIGLATDDTHLSLSFVRSVG</sequence>
<evidence type="ECO:0000259" key="1">
    <source>
        <dbReference type="Pfam" id="PF20150"/>
    </source>
</evidence>
<reference evidence="2 3" key="1">
    <citation type="submission" date="2018-06" db="EMBL/GenBank/DDBJ databases">
        <title>Genome analysis of cellulolytic fungus Trichoderma lentiforme CFAM-422.</title>
        <authorList>
            <person name="Steindorff A.S."/>
            <person name="Formighieri E.F."/>
            <person name="Midorikawa G.E.O."/>
            <person name="Tamietti M.S."/>
            <person name="Ramos E.Z."/>
            <person name="Silva A.S."/>
            <person name="Bon E.P.S."/>
            <person name="Mendes T.D."/>
            <person name="Damaso M.C.T."/>
            <person name="Favaro L.C.L."/>
        </authorList>
    </citation>
    <scope>NUCLEOTIDE SEQUENCE [LARGE SCALE GENOMIC DNA]</scope>
    <source>
        <strain evidence="2 3">CFAM-422</strain>
    </source>
</reference>
<protein>
    <recommendedName>
        <fullName evidence="1">2EXR domain-containing protein</fullName>
    </recommendedName>
</protein>
<dbReference type="Proteomes" id="UP000801864">
    <property type="component" value="Unassembled WGS sequence"/>
</dbReference>
<proteinExistence type="predicted"/>
<dbReference type="InterPro" id="IPR045518">
    <property type="entry name" value="2EXR"/>
</dbReference>
<dbReference type="Pfam" id="PF20150">
    <property type="entry name" value="2EXR"/>
    <property type="match status" value="1"/>
</dbReference>
<dbReference type="AlphaFoldDB" id="A0A9P4X867"/>
<dbReference type="PANTHER" id="PTHR35910:SF1">
    <property type="entry name" value="2EXR DOMAIN-CONTAINING PROTEIN"/>
    <property type="match status" value="1"/>
</dbReference>